<accession>A0A0A9BZ71</accession>
<reference evidence="1" key="2">
    <citation type="journal article" date="2015" name="Data Brief">
        <title>Shoot transcriptome of the giant reed, Arundo donax.</title>
        <authorList>
            <person name="Barrero R.A."/>
            <person name="Guerrero F.D."/>
            <person name="Moolhuijzen P."/>
            <person name="Goolsby J.A."/>
            <person name="Tidwell J."/>
            <person name="Bellgard S.E."/>
            <person name="Bellgard M.I."/>
        </authorList>
    </citation>
    <scope>NUCLEOTIDE SEQUENCE</scope>
    <source>
        <tissue evidence="1">Shoot tissue taken approximately 20 cm above the soil surface</tissue>
    </source>
</reference>
<name>A0A0A9BZ71_ARUDO</name>
<organism evidence="1">
    <name type="scientific">Arundo donax</name>
    <name type="common">Giant reed</name>
    <name type="synonym">Donax arundinaceus</name>
    <dbReference type="NCBI Taxonomy" id="35708"/>
    <lineage>
        <taxon>Eukaryota</taxon>
        <taxon>Viridiplantae</taxon>
        <taxon>Streptophyta</taxon>
        <taxon>Embryophyta</taxon>
        <taxon>Tracheophyta</taxon>
        <taxon>Spermatophyta</taxon>
        <taxon>Magnoliopsida</taxon>
        <taxon>Liliopsida</taxon>
        <taxon>Poales</taxon>
        <taxon>Poaceae</taxon>
        <taxon>PACMAD clade</taxon>
        <taxon>Arundinoideae</taxon>
        <taxon>Arundineae</taxon>
        <taxon>Arundo</taxon>
    </lineage>
</organism>
<protein>
    <submittedName>
        <fullName evidence="1">Uncharacterized protein</fullName>
    </submittedName>
</protein>
<dbReference type="EMBL" id="GBRH01231435">
    <property type="protein sequence ID" value="JAD66460.1"/>
    <property type="molecule type" value="Transcribed_RNA"/>
</dbReference>
<evidence type="ECO:0000313" key="1">
    <source>
        <dbReference type="EMBL" id="JAD66460.1"/>
    </source>
</evidence>
<reference evidence="1" key="1">
    <citation type="submission" date="2014-09" db="EMBL/GenBank/DDBJ databases">
        <authorList>
            <person name="Magalhaes I.L.F."/>
            <person name="Oliveira U."/>
            <person name="Santos F.R."/>
            <person name="Vidigal T.H.D.A."/>
            <person name="Brescovit A.D."/>
            <person name="Santos A.J."/>
        </authorList>
    </citation>
    <scope>NUCLEOTIDE SEQUENCE</scope>
    <source>
        <tissue evidence="1">Shoot tissue taken approximately 20 cm above the soil surface</tissue>
    </source>
</reference>
<proteinExistence type="predicted"/>
<sequence length="58" mass="6574">MLLLIYLLTGKRLRPLPPPTVTGTWNYATFLVPETSSPFRERRTAALSKYLKSSVPHS</sequence>
<dbReference type="AlphaFoldDB" id="A0A0A9BZ71"/>